<name>A0A2S5B470_9BASI</name>
<dbReference type="PRINTS" id="PR00081">
    <property type="entry name" value="GDHRDH"/>
</dbReference>
<dbReference type="SUPFAM" id="SSF51735">
    <property type="entry name" value="NAD(P)-binding Rossmann-fold domains"/>
    <property type="match status" value="1"/>
</dbReference>
<gene>
    <name evidence="4" type="ORF">BMF94_5404</name>
</gene>
<evidence type="ECO:0000256" key="3">
    <source>
        <dbReference type="ARBA" id="ARBA00023002"/>
    </source>
</evidence>
<evidence type="ECO:0008006" key="6">
    <source>
        <dbReference type="Google" id="ProtNLM"/>
    </source>
</evidence>
<evidence type="ECO:0000256" key="2">
    <source>
        <dbReference type="ARBA" id="ARBA00022857"/>
    </source>
</evidence>
<accession>A0A2S5B470</accession>
<comment type="similarity">
    <text evidence="1">Belongs to the short-chain dehydrogenases/reductases (SDR) family.</text>
</comment>
<dbReference type="InterPro" id="IPR020904">
    <property type="entry name" value="Sc_DH/Rdtase_CS"/>
</dbReference>
<dbReference type="Proteomes" id="UP000237144">
    <property type="component" value="Unassembled WGS sequence"/>
</dbReference>
<dbReference type="EMBL" id="PJQD01000079">
    <property type="protein sequence ID" value="POY71579.1"/>
    <property type="molecule type" value="Genomic_DNA"/>
</dbReference>
<dbReference type="Pfam" id="PF13561">
    <property type="entry name" value="adh_short_C2"/>
    <property type="match status" value="1"/>
</dbReference>
<dbReference type="GO" id="GO:0016616">
    <property type="term" value="F:oxidoreductase activity, acting on the CH-OH group of donors, NAD or NADP as acceptor"/>
    <property type="evidence" value="ECO:0007669"/>
    <property type="project" value="TreeGrafter"/>
</dbReference>
<keyword evidence="3" id="KW-0560">Oxidoreductase</keyword>
<dbReference type="InterPro" id="IPR002347">
    <property type="entry name" value="SDR_fam"/>
</dbReference>
<dbReference type="PROSITE" id="PS00061">
    <property type="entry name" value="ADH_SHORT"/>
    <property type="match status" value="1"/>
</dbReference>
<dbReference type="GO" id="GO:0048038">
    <property type="term" value="F:quinone binding"/>
    <property type="evidence" value="ECO:0007669"/>
    <property type="project" value="TreeGrafter"/>
</dbReference>
<evidence type="ECO:0000313" key="4">
    <source>
        <dbReference type="EMBL" id="POY71579.1"/>
    </source>
</evidence>
<comment type="caution">
    <text evidence="4">The sequence shown here is derived from an EMBL/GenBank/DDBJ whole genome shotgun (WGS) entry which is preliminary data.</text>
</comment>
<dbReference type="OrthoDB" id="1393670at2759"/>
<dbReference type="PANTHER" id="PTHR42760:SF133">
    <property type="entry name" value="3-OXOACYL-[ACYL-CARRIER-PROTEIN] REDUCTASE"/>
    <property type="match status" value="1"/>
</dbReference>
<dbReference type="Gene3D" id="3.40.50.720">
    <property type="entry name" value="NAD(P)-binding Rossmann-like Domain"/>
    <property type="match status" value="2"/>
</dbReference>
<evidence type="ECO:0000313" key="5">
    <source>
        <dbReference type="Proteomes" id="UP000237144"/>
    </source>
</evidence>
<keyword evidence="2" id="KW-0521">NADP</keyword>
<feature type="non-terminal residue" evidence="4">
    <location>
        <position position="1"/>
    </location>
</feature>
<proteinExistence type="inferred from homology"/>
<protein>
    <recommendedName>
        <fullName evidence="6">3-oxoacyl-[acyl-carrier-protein] reductase</fullName>
    </recommendedName>
</protein>
<dbReference type="Pfam" id="PF00106">
    <property type="entry name" value="adh_short"/>
    <property type="match status" value="2"/>
</dbReference>
<sequence>TASSSVSLSSAISSLSLFTLTLTCLFPFLPPSLAVSQREIMSSAQQRLAAVSSSLSHPKGLLAGDVAIITGAAQGIGRSCALLFAKEGAKVVVSDLDQQKAQKVVDEIKQMGGQAVAVGGDVTADGFAKKLIEESVAYVLFTCSLQFWALEIAEDESLRRRGLEEPDLIGRFPSTMSLTLSFIRSRSAFGSIEHIVNNMLHTMSDDNYELMLKVHNVAPFKIVREAAPYLRSKDPKRASRNRSIVNISSVAGLHGNVGQANYATAKAGITGLTKTIAKEWGPFGVRCNTVAFGHILTRLTQAKELGESITVNGQKIALGIPTGGKKADADKPETYPHIPLNRPGTAEEAAQAVLFLCSPLAAYVSGHTLEATGGMGI</sequence>
<evidence type="ECO:0000256" key="1">
    <source>
        <dbReference type="ARBA" id="ARBA00006484"/>
    </source>
</evidence>
<keyword evidence="5" id="KW-1185">Reference proteome</keyword>
<dbReference type="InterPro" id="IPR036291">
    <property type="entry name" value="NAD(P)-bd_dom_sf"/>
</dbReference>
<organism evidence="4 5">
    <name type="scientific">Rhodotorula taiwanensis</name>
    <dbReference type="NCBI Taxonomy" id="741276"/>
    <lineage>
        <taxon>Eukaryota</taxon>
        <taxon>Fungi</taxon>
        <taxon>Dikarya</taxon>
        <taxon>Basidiomycota</taxon>
        <taxon>Pucciniomycotina</taxon>
        <taxon>Microbotryomycetes</taxon>
        <taxon>Sporidiobolales</taxon>
        <taxon>Sporidiobolaceae</taxon>
        <taxon>Rhodotorula</taxon>
    </lineage>
</organism>
<reference evidence="4 5" key="1">
    <citation type="journal article" date="2018" name="Front. Microbiol.">
        <title>Prospects for Fungal Bioremediation of Acidic Radioactive Waste Sites: Characterization and Genome Sequence of Rhodotorula taiwanensis MD1149.</title>
        <authorList>
            <person name="Tkavc R."/>
            <person name="Matrosova V.Y."/>
            <person name="Grichenko O.E."/>
            <person name="Gostincar C."/>
            <person name="Volpe R.P."/>
            <person name="Klimenkova P."/>
            <person name="Gaidamakova E.K."/>
            <person name="Zhou C.E."/>
            <person name="Stewart B.J."/>
            <person name="Lyman M.G."/>
            <person name="Malfatti S.A."/>
            <person name="Rubinfeld B."/>
            <person name="Courtot M."/>
            <person name="Singh J."/>
            <person name="Dalgard C.L."/>
            <person name="Hamilton T."/>
            <person name="Frey K.G."/>
            <person name="Gunde-Cimerman N."/>
            <person name="Dugan L."/>
            <person name="Daly M.J."/>
        </authorList>
    </citation>
    <scope>NUCLEOTIDE SEQUENCE [LARGE SCALE GENOMIC DNA]</scope>
    <source>
        <strain evidence="4 5">MD1149</strain>
    </source>
</reference>
<dbReference type="GO" id="GO:0006633">
    <property type="term" value="P:fatty acid biosynthetic process"/>
    <property type="evidence" value="ECO:0007669"/>
    <property type="project" value="TreeGrafter"/>
</dbReference>
<dbReference type="STRING" id="741276.A0A2S5B470"/>
<dbReference type="AlphaFoldDB" id="A0A2S5B470"/>
<dbReference type="PANTHER" id="PTHR42760">
    <property type="entry name" value="SHORT-CHAIN DEHYDROGENASES/REDUCTASES FAMILY MEMBER"/>
    <property type="match status" value="1"/>
</dbReference>